<evidence type="ECO:0000256" key="5">
    <source>
        <dbReference type="ARBA" id="ARBA00022862"/>
    </source>
</evidence>
<dbReference type="PROSITE" id="PS51352">
    <property type="entry name" value="THIOREDOXIN_2"/>
    <property type="match status" value="1"/>
</dbReference>
<evidence type="ECO:0000256" key="6">
    <source>
        <dbReference type="ARBA" id="ARBA00023002"/>
    </source>
</evidence>
<dbReference type="GO" id="GO:0005737">
    <property type="term" value="C:cytoplasm"/>
    <property type="evidence" value="ECO:0007669"/>
    <property type="project" value="TreeGrafter"/>
</dbReference>
<dbReference type="AlphaFoldDB" id="A0A225M518"/>
<evidence type="ECO:0000256" key="13">
    <source>
        <dbReference type="PIRSR" id="PIRSR000239-1"/>
    </source>
</evidence>
<keyword evidence="4" id="KW-0575">Peroxidase</keyword>
<dbReference type="EC" id="1.11.1.24" evidence="3"/>
<protein>
    <recommendedName>
        <fullName evidence="3">thioredoxin-dependent peroxiredoxin</fullName>
        <ecNumber evidence="3">1.11.1.24</ecNumber>
    </recommendedName>
    <alternativeName>
        <fullName evidence="9">Thioredoxin peroxidase</fullName>
    </alternativeName>
    <alternativeName>
        <fullName evidence="11">Thioredoxin-dependent peroxiredoxin Bcp</fullName>
    </alternativeName>
</protein>
<keyword evidence="17" id="KW-1185">Reference proteome</keyword>
<evidence type="ECO:0000256" key="4">
    <source>
        <dbReference type="ARBA" id="ARBA00022559"/>
    </source>
</evidence>
<comment type="subunit">
    <text evidence="2">Monomer.</text>
</comment>
<feature type="region of interest" description="Disordered" evidence="14">
    <location>
        <begin position="1"/>
        <end position="27"/>
    </location>
</feature>
<dbReference type="Gene3D" id="3.40.30.10">
    <property type="entry name" value="Glutaredoxin"/>
    <property type="match status" value="1"/>
</dbReference>
<dbReference type="PIRSF" id="PIRSF000239">
    <property type="entry name" value="AHPC"/>
    <property type="match status" value="1"/>
</dbReference>
<evidence type="ECO:0000256" key="1">
    <source>
        <dbReference type="ARBA" id="ARBA00003330"/>
    </source>
</evidence>
<sequence length="158" mass="17472">MSATRQAAIGKPLPSFKAPSTQGEISPESLRGKAAVLYFYPKDNTPGCTTEAQDFRDHYQDFLAAHCQVVGISRDSLKSHASFTEKQSLPFPLISDDDETLCSKFNVIKMKNMYGKQVRGIERSTFLVDANGVLVQEWRGLRVPGHVNEVLQAVRGIA</sequence>
<feature type="active site" description="Cysteine sulfenic acid (-SOH) intermediate; for peroxidase activity" evidence="13">
    <location>
        <position position="48"/>
    </location>
</feature>
<comment type="catalytic activity">
    <reaction evidence="12">
        <text>a hydroperoxide + [thioredoxin]-dithiol = an alcohol + [thioredoxin]-disulfide + H2O</text>
        <dbReference type="Rhea" id="RHEA:62620"/>
        <dbReference type="Rhea" id="RHEA-COMP:10698"/>
        <dbReference type="Rhea" id="RHEA-COMP:10700"/>
        <dbReference type="ChEBI" id="CHEBI:15377"/>
        <dbReference type="ChEBI" id="CHEBI:29950"/>
        <dbReference type="ChEBI" id="CHEBI:30879"/>
        <dbReference type="ChEBI" id="CHEBI:35924"/>
        <dbReference type="ChEBI" id="CHEBI:50058"/>
        <dbReference type="EC" id="1.11.1.24"/>
    </reaction>
</comment>
<dbReference type="GO" id="GO:0045454">
    <property type="term" value="P:cell redox homeostasis"/>
    <property type="evidence" value="ECO:0007669"/>
    <property type="project" value="TreeGrafter"/>
</dbReference>
<evidence type="ECO:0000256" key="8">
    <source>
        <dbReference type="ARBA" id="ARBA00023284"/>
    </source>
</evidence>
<evidence type="ECO:0000256" key="10">
    <source>
        <dbReference type="ARBA" id="ARBA00038489"/>
    </source>
</evidence>
<accession>A0A225M518</accession>
<dbReference type="Pfam" id="PF00578">
    <property type="entry name" value="AhpC-TSA"/>
    <property type="match status" value="1"/>
</dbReference>
<evidence type="ECO:0000313" key="16">
    <source>
        <dbReference type="EMBL" id="OWT56216.1"/>
    </source>
</evidence>
<evidence type="ECO:0000256" key="11">
    <source>
        <dbReference type="ARBA" id="ARBA00042639"/>
    </source>
</evidence>
<evidence type="ECO:0000256" key="7">
    <source>
        <dbReference type="ARBA" id="ARBA00023157"/>
    </source>
</evidence>
<evidence type="ECO:0000256" key="14">
    <source>
        <dbReference type="SAM" id="MobiDB-lite"/>
    </source>
</evidence>
<dbReference type="GO" id="GO:0034599">
    <property type="term" value="P:cellular response to oxidative stress"/>
    <property type="evidence" value="ECO:0007669"/>
    <property type="project" value="TreeGrafter"/>
</dbReference>
<keyword evidence="7" id="KW-1015">Disulfide bond</keyword>
<evidence type="ECO:0000256" key="3">
    <source>
        <dbReference type="ARBA" id="ARBA00013017"/>
    </source>
</evidence>
<comment type="caution">
    <text evidence="16">The sequence shown here is derived from an EMBL/GenBank/DDBJ whole genome shotgun (WGS) entry which is preliminary data.</text>
</comment>
<comment type="function">
    <text evidence="1">Thiol-specific peroxidase that catalyzes the reduction of hydrogen peroxide and organic hydroperoxides to water and alcohols, respectively. Plays a role in cell protection against oxidative stress by detoxifying peroxides and as sensor of hydrogen peroxide-mediated signaling events.</text>
</comment>
<keyword evidence="5" id="KW-0049">Antioxidant</keyword>
<keyword evidence="6" id="KW-0560">Oxidoreductase</keyword>
<dbReference type="SUPFAM" id="SSF52833">
    <property type="entry name" value="Thioredoxin-like"/>
    <property type="match status" value="1"/>
</dbReference>
<dbReference type="EMBL" id="NJIH01000011">
    <property type="protein sequence ID" value="OWT56216.1"/>
    <property type="molecule type" value="Genomic_DNA"/>
</dbReference>
<evidence type="ECO:0000256" key="12">
    <source>
        <dbReference type="ARBA" id="ARBA00049091"/>
    </source>
</evidence>
<organism evidence="16 17">
    <name type="scientific">Candidimonas nitroreducens</name>
    <dbReference type="NCBI Taxonomy" id="683354"/>
    <lineage>
        <taxon>Bacteria</taxon>
        <taxon>Pseudomonadati</taxon>
        <taxon>Pseudomonadota</taxon>
        <taxon>Betaproteobacteria</taxon>
        <taxon>Burkholderiales</taxon>
        <taxon>Alcaligenaceae</taxon>
        <taxon>Candidimonas</taxon>
    </lineage>
</organism>
<dbReference type="InterPro" id="IPR013766">
    <property type="entry name" value="Thioredoxin_domain"/>
</dbReference>
<gene>
    <name evidence="16" type="ORF">CEY11_19530</name>
</gene>
<name>A0A225M518_9BURK</name>
<dbReference type="GO" id="GO:0008379">
    <property type="term" value="F:thioredoxin peroxidase activity"/>
    <property type="evidence" value="ECO:0007669"/>
    <property type="project" value="TreeGrafter"/>
</dbReference>
<proteinExistence type="inferred from homology"/>
<dbReference type="RefSeq" id="WP_088605093.1">
    <property type="nucleotide sequence ID" value="NZ_NJIH01000011.1"/>
</dbReference>
<dbReference type="PANTHER" id="PTHR42801">
    <property type="entry name" value="THIOREDOXIN-DEPENDENT PEROXIDE REDUCTASE"/>
    <property type="match status" value="1"/>
</dbReference>
<feature type="domain" description="Thioredoxin" evidence="15">
    <location>
        <begin position="7"/>
        <end position="158"/>
    </location>
</feature>
<dbReference type="Proteomes" id="UP000214603">
    <property type="component" value="Unassembled WGS sequence"/>
</dbReference>
<evidence type="ECO:0000259" key="15">
    <source>
        <dbReference type="PROSITE" id="PS51352"/>
    </source>
</evidence>
<dbReference type="FunFam" id="3.40.30.10:FF:000007">
    <property type="entry name" value="Thioredoxin-dependent thiol peroxidase"/>
    <property type="match status" value="1"/>
</dbReference>
<dbReference type="InterPro" id="IPR000866">
    <property type="entry name" value="AhpC/TSA"/>
</dbReference>
<dbReference type="OrthoDB" id="9812811at2"/>
<dbReference type="PANTHER" id="PTHR42801:SF4">
    <property type="entry name" value="AHPC_TSA FAMILY PROTEIN"/>
    <property type="match status" value="1"/>
</dbReference>
<evidence type="ECO:0000256" key="9">
    <source>
        <dbReference type="ARBA" id="ARBA00032824"/>
    </source>
</evidence>
<dbReference type="InterPro" id="IPR036249">
    <property type="entry name" value="Thioredoxin-like_sf"/>
</dbReference>
<dbReference type="InterPro" id="IPR050924">
    <property type="entry name" value="Peroxiredoxin_BCP/PrxQ"/>
</dbReference>
<evidence type="ECO:0000313" key="17">
    <source>
        <dbReference type="Proteomes" id="UP000214603"/>
    </source>
</evidence>
<keyword evidence="8" id="KW-0676">Redox-active center</keyword>
<dbReference type="InterPro" id="IPR024706">
    <property type="entry name" value="Peroxiredoxin_AhpC-typ"/>
</dbReference>
<evidence type="ECO:0000256" key="2">
    <source>
        <dbReference type="ARBA" id="ARBA00011245"/>
    </source>
</evidence>
<dbReference type="CDD" id="cd03017">
    <property type="entry name" value="PRX_BCP"/>
    <property type="match status" value="1"/>
</dbReference>
<comment type="similarity">
    <text evidence="10">Belongs to the peroxiredoxin family. BCP/PrxQ subfamily.</text>
</comment>
<reference evidence="17" key="1">
    <citation type="submission" date="2017-06" db="EMBL/GenBank/DDBJ databases">
        <title>Herbaspirillum phytohormonus sp. nov., isolated from the root nodule of Robinia pseudoacacia in lead-zinc mine.</title>
        <authorList>
            <person name="Fan M."/>
            <person name="Lin Y."/>
        </authorList>
    </citation>
    <scope>NUCLEOTIDE SEQUENCE [LARGE SCALE GENOMIC DNA]</scope>
    <source>
        <strain evidence="17">SC-089</strain>
    </source>
</reference>